<organism evidence="1 2">
    <name type="scientific">Liparis tanakae</name>
    <name type="common">Tanaka's snailfish</name>
    <dbReference type="NCBI Taxonomy" id="230148"/>
    <lineage>
        <taxon>Eukaryota</taxon>
        <taxon>Metazoa</taxon>
        <taxon>Chordata</taxon>
        <taxon>Craniata</taxon>
        <taxon>Vertebrata</taxon>
        <taxon>Euteleostomi</taxon>
        <taxon>Actinopterygii</taxon>
        <taxon>Neopterygii</taxon>
        <taxon>Teleostei</taxon>
        <taxon>Neoteleostei</taxon>
        <taxon>Acanthomorphata</taxon>
        <taxon>Eupercaria</taxon>
        <taxon>Perciformes</taxon>
        <taxon>Cottioidei</taxon>
        <taxon>Cottales</taxon>
        <taxon>Liparidae</taxon>
        <taxon>Liparis</taxon>
    </lineage>
</organism>
<dbReference type="AlphaFoldDB" id="A0A4Z2IIN0"/>
<dbReference type="EMBL" id="SRLO01000084">
    <property type="protein sequence ID" value="TNN77294.1"/>
    <property type="molecule type" value="Genomic_DNA"/>
</dbReference>
<sequence>MKVPSRTELTMVSPFPALSCVVNDRRRGCFTPSTTPSIQAPNKTTKEMSEHQVKLYCRWIRYLAEKIISQKGGDKFQQTMQHMETMAKEPRIPAVPTIQISPKFSRRITSENVRNQLGMFDDFAQTDRSVAFTHRRHTTAAVAAAAAFCILHRHYDCHKRQEGTRRAWPAVRQLFLVRVENVYGDSMVVGTNSGESGGKSVKLVGLWETVTLCHTLLALELAELHPQSESRKFFKDRVDKQQKTISIQYHDDTLKTWT</sequence>
<accession>A0A4Z2IIN0</accession>
<gene>
    <name evidence="1" type="ORF">EYF80_012408</name>
</gene>
<reference evidence="1 2" key="1">
    <citation type="submission" date="2019-03" db="EMBL/GenBank/DDBJ databases">
        <title>First draft genome of Liparis tanakae, snailfish: a comprehensive survey of snailfish specific genes.</title>
        <authorList>
            <person name="Kim W."/>
            <person name="Song I."/>
            <person name="Jeong J.-H."/>
            <person name="Kim D."/>
            <person name="Kim S."/>
            <person name="Ryu S."/>
            <person name="Song J.Y."/>
            <person name="Lee S.K."/>
        </authorList>
    </citation>
    <scope>NUCLEOTIDE SEQUENCE [LARGE SCALE GENOMIC DNA]</scope>
    <source>
        <tissue evidence="1">Muscle</tissue>
    </source>
</reference>
<protein>
    <submittedName>
        <fullName evidence="1">Uncharacterized protein</fullName>
    </submittedName>
</protein>
<proteinExistence type="predicted"/>
<evidence type="ECO:0000313" key="1">
    <source>
        <dbReference type="EMBL" id="TNN77294.1"/>
    </source>
</evidence>
<keyword evidence="2" id="KW-1185">Reference proteome</keyword>
<evidence type="ECO:0000313" key="2">
    <source>
        <dbReference type="Proteomes" id="UP000314294"/>
    </source>
</evidence>
<comment type="caution">
    <text evidence="1">The sequence shown here is derived from an EMBL/GenBank/DDBJ whole genome shotgun (WGS) entry which is preliminary data.</text>
</comment>
<dbReference type="Proteomes" id="UP000314294">
    <property type="component" value="Unassembled WGS sequence"/>
</dbReference>
<name>A0A4Z2IIN0_9TELE</name>